<feature type="domain" description="Cyclic nucleotide-binding" evidence="4">
    <location>
        <begin position="15"/>
        <end position="135"/>
    </location>
</feature>
<organism evidence="6 7">
    <name type="scientific">Mucilaginibacter ginsenosidivorans</name>
    <dbReference type="NCBI Taxonomy" id="398053"/>
    <lineage>
        <taxon>Bacteria</taxon>
        <taxon>Pseudomonadati</taxon>
        <taxon>Bacteroidota</taxon>
        <taxon>Sphingobacteriia</taxon>
        <taxon>Sphingobacteriales</taxon>
        <taxon>Sphingobacteriaceae</taxon>
        <taxon>Mucilaginibacter</taxon>
    </lineage>
</organism>
<evidence type="ECO:0000259" key="4">
    <source>
        <dbReference type="PROSITE" id="PS50042"/>
    </source>
</evidence>
<evidence type="ECO:0000313" key="7">
    <source>
        <dbReference type="Proteomes" id="UP000321479"/>
    </source>
</evidence>
<dbReference type="SUPFAM" id="SSF51206">
    <property type="entry name" value="cAMP-binding domain-like"/>
    <property type="match status" value="1"/>
</dbReference>
<accession>A0A5B8UYG3</accession>
<evidence type="ECO:0000256" key="3">
    <source>
        <dbReference type="ARBA" id="ARBA00023163"/>
    </source>
</evidence>
<dbReference type="InterPro" id="IPR036388">
    <property type="entry name" value="WH-like_DNA-bd_sf"/>
</dbReference>
<dbReference type="Proteomes" id="UP000321479">
    <property type="component" value="Chromosome"/>
</dbReference>
<keyword evidence="1" id="KW-0805">Transcription regulation</keyword>
<dbReference type="SUPFAM" id="SSF46785">
    <property type="entry name" value="Winged helix' DNA-binding domain"/>
    <property type="match status" value="1"/>
</dbReference>
<dbReference type="PROSITE" id="PS51063">
    <property type="entry name" value="HTH_CRP_2"/>
    <property type="match status" value="1"/>
</dbReference>
<dbReference type="GO" id="GO:0003677">
    <property type="term" value="F:DNA binding"/>
    <property type="evidence" value="ECO:0007669"/>
    <property type="project" value="UniProtKB-KW"/>
</dbReference>
<dbReference type="RefSeq" id="WP_147032622.1">
    <property type="nucleotide sequence ID" value="NZ_CP042436.1"/>
</dbReference>
<proteinExistence type="predicted"/>
<dbReference type="Pfam" id="PF00027">
    <property type="entry name" value="cNMP_binding"/>
    <property type="match status" value="1"/>
</dbReference>
<evidence type="ECO:0000259" key="5">
    <source>
        <dbReference type="PROSITE" id="PS51063"/>
    </source>
</evidence>
<dbReference type="Pfam" id="PF13545">
    <property type="entry name" value="HTH_Crp_2"/>
    <property type="match status" value="1"/>
</dbReference>
<feature type="domain" description="HTH crp-type" evidence="5">
    <location>
        <begin position="149"/>
        <end position="222"/>
    </location>
</feature>
<reference evidence="6 7" key="1">
    <citation type="journal article" date="2017" name="Curr. Microbiol.">
        <title>Mucilaginibacter ginsenosidivorans sp. nov., Isolated from Soil of Ginseng Field.</title>
        <authorList>
            <person name="Kim M.M."/>
            <person name="Siddiqi M.Z."/>
            <person name="Im W.T."/>
        </authorList>
    </citation>
    <scope>NUCLEOTIDE SEQUENCE [LARGE SCALE GENOMIC DNA]</scope>
    <source>
        <strain evidence="6 7">Gsoil 3017</strain>
    </source>
</reference>
<dbReference type="EMBL" id="CP042436">
    <property type="protein sequence ID" value="QEC64049.1"/>
    <property type="molecule type" value="Genomic_DNA"/>
</dbReference>
<protein>
    <submittedName>
        <fullName evidence="6">Crp/Fnr family transcriptional regulator</fullName>
    </submittedName>
</protein>
<dbReference type="CDD" id="cd00038">
    <property type="entry name" value="CAP_ED"/>
    <property type="match status" value="1"/>
</dbReference>
<dbReference type="PROSITE" id="PS50042">
    <property type="entry name" value="CNMP_BINDING_3"/>
    <property type="match status" value="1"/>
</dbReference>
<keyword evidence="7" id="KW-1185">Reference proteome</keyword>
<dbReference type="KEGG" id="mgin:FRZ54_16185"/>
<dbReference type="InterPro" id="IPR018490">
    <property type="entry name" value="cNMP-bd_dom_sf"/>
</dbReference>
<dbReference type="AlphaFoldDB" id="A0A5B8UYG3"/>
<dbReference type="SMART" id="SM00419">
    <property type="entry name" value="HTH_CRP"/>
    <property type="match status" value="1"/>
</dbReference>
<dbReference type="InterPro" id="IPR000595">
    <property type="entry name" value="cNMP-bd_dom"/>
</dbReference>
<gene>
    <name evidence="6" type="ORF">FRZ54_16185</name>
</gene>
<sequence>MLEEIKHVYLRSHPLFNNLCEKRLCEARSVARVKIVQRGDVLYFVENDYSKIYLLIKENIKIRTSDRMGNEFIDIINAPDIFGDLSLEEHIHADQCAEAVSDNTIVCCFRATDFRRILEDNQLMFMHYVNMVNRKLRKMESRYSDLVYLDAKERLVRFIKTWAKANGSQHGDKIIVRNDLTHSDIAAVISTSRQSVNVLLNELKGLGVIQYDRKQFELNASFI</sequence>
<keyword evidence="3" id="KW-0804">Transcription</keyword>
<dbReference type="OrthoDB" id="9788438at2"/>
<dbReference type="InterPro" id="IPR012318">
    <property type="entry name" value="HTH_CRP"/>
</dbReference>
<dbReference type="InterPro" id="IPR036390">
    <property type="entry name" value="WH_DNA-bd_sf"/>
</dbReference>
<dbReference type="GO" id="GO:0006355">
    <property type="term" value="P:regulation of DNA-templated transcription"/>
    <property type="evidence" value="ECO:0007669"/>
    <property type="project" value="InterPro"/>
</dbReference>
<evidence type="ECO:0000256" key="1">
    <source>
        <dbReference type="ARBA" id="ARBA00023015"/>
    </source>
</evidence>
<name>A0A5B8UYG3_9SPHI</name>
<keyword evidence="2" id="KW-0238">DNA-binding</keyword>
<dbReference type="Gene3D" id="1.10.10.10">
    <property type="entry name" value="Winged helix-like DNA-binding domain superfamily/Winged helix DNA-binding domain"/>
    <property type="match status" value="1"/>
</dbReference>
<dbReference type="InterPro" id="IPR014710">
    <property type="entry name" value="RmlC-like_jellyroll"/>
</dbReference>
<evidence type="ECO:0000256" key="2">
    <source>
        <dbReference type="ARBA" id="ARBA00023125"/>
    </source>
</evidence>
<dbReference type="Gene3D" id="2.60.120.10">
    <property type="entry name" value="Jelly Rolls"/>
    <property type="match status" value="1"/>
</dbReference>
<evidence type="ECO:0000313" key="6">
    <source>
        <dbReference type="EMBL" id="QEC64049.1"/>
    </source>
</evidence>